<comment type="caution">
    <text evidence="2">The sequence shown here is derived from an EMBL/GenBank/DDBJ whole genome shotgun (WGS) entry which is preliminary data.</text>
</comment>
<reference evidence="2 3" key="1">
    <citation type="journal article" date="2019" name="Commun. Biol.">
        <title>The bagworm genome reveals a unique fibroin gene that provides high tensile strength.</title>
        <authorList>
            <person name="Kono N."/>
            <person name="Nakamura H."/>
            <person name="Ohtoshi R."/>
            <person name="Tomita M."/>
            <person name="Numata K."/>
            <person name="Arakawa K."/>
        </authorList>
    </citation>
    <scope>NUCLEOTIDE SEQUENCE [LARGE SCALE GENOMIC DNA]</scope>
</reference>
<evidence type="ECO:0000313" key="3">
    <source>
        <dbReference type="Proteomes" id="UP000299102"/>
    </source>
</evidence>
<name>A0A4C1ZM69_EUMVA</name>
<gene>
    <name evidence="2" type="ORF">EVAR_66200_1</name>
</gene>
<dbReference type="Proteomes" id="UP000299102">
    <property type="component" value="Unassembled WGS sequence"/>
</dbReference>
<evidence type="ECO:0000313" key="2">
    <source>
        <dbReference type="EMBL" id="GBP87989.1"/>
    </source>
</evidence>
<dbReference type="AlphaFoldDB" id="A0A4C1ZM69"/>
<organism evidence="2 3">
    <name type="scientific">Eumeta variegata</name>
    <name type="common">Bagworm moth</name>
    <name type="synonym">Eumeta japonica</name>
    <dbReference type="NCBI Taxonomy" id="151549"/>
    <lineage>
        <taxon>Eukaryota</taxon>
        <taxon>Metazoa</taxon>
        <taxon>Ecdysozoa</taxon>
        <taxon>Arthropoda</taxon>
        <taxon>Hexapoda</taxon>
        <taxon>Insecta</taxon>
        <taxon>Pterygota</taxon>
        <taxon>Neoptera</taxon>
        <taxon>Endopterygota</taxon>
        <taxon>Lepidoptera</taxon>
        <taxon>Glossata</taxon>
        <taxon>Ditrysia</taxon>
        <taxon>Tineoidea</taxon>
        <taxon>Psychidae</taxon>
        <taxon>Oiketicinae</taxon>
        <taxon>Eumeta</taxon>
    </lineage>
</organism>
<feature type="region of interest" description="Disordered" evidence="1">
    <location>
        <begin position="68"/>
        <end position="90"/>
    </location>
</feature>
<dbReference type="EMBL" id="BGZK01001899">
    <property type="protein sequence ID" value="GBP87989.1"/>
    <property type="molecule type" value="Genomic_DNA"/>
</dbReference>
<accession>A0A4C1ZM69</accession>
<keyword evidence="3" id="KW-1185">Reference proteome</keyword>
<sequence>MESLRCYSGGLQINRTSTDCDKPPEASSSGTIRELAKIGYMIFKGASREPSICAVLELDLHQVGRAACPTQSKPSRNLEGCHKRSKKRPNSWCYCSDGKL</sequence>
<evidence type="ECO:0000256" key="1">
    <source>
        <dbReference type="SAM" id="MobiDB-lite"/>
    </source>
</evidence>
<proteinExistence type="predicted"/>
<protein>
    <submittedName>
        <fullName evidence="2">Uncharacterized protein</fullName>
    </submittedName>
</protein>